<evidence type="ECO:0000256" key="7">
    <source>
        <dbReference type="ARBA" id="ARBA00023242"/>
    </source>
</evidence>
<name>A0A3D8QRX6_9HELO</name>
<feature type="transmembrane region" description="Helical" evidence="9">
    <location>
        <begin position="564"/>
        <end position="585"/>
    </location>
</feature>
<dbReference type="InterPro" id="IPR001138">
    <property type="entry name" value="Zn2Cys6_DnaBD"/>
</dbReference>
<dbReference type="InterPro" id="IPR052202">
    <property type="entry name" value="Yeast_MetPath_Reg"/>
</dbReference>
<gene>
    <name evidence="11" type="ORF">BP5796_10746</name>
</gene>
<dbReference type="GO" id="GO:0000981">
    <property type="term" value="F:DNA-binding transcription factor activity, RNA polymerase II-specific"/>
    <property type="evidence" value="ECO:0007669"/>
    <property type="project" value="InterPro"/>
</dbReference>
<dbReference type="OrthoDB" id="25921at2759"/>
<proteinExistence type="predicted"/>
<dbReference type="GO" id="GO:0043565">
    <property type="term" value="F:sequence-specific DNA binding"/>
    <property type="evidence" value="ECO:0007669"/>
    <property type="project" value="TreeGrafter"/>
</dbReference>
<sequence>MMNRSDVSQSPFKSTKTKASRSNPASENQTASFHRFRIGKPTSNGAPGSGPGHHLRVPSDSGSQSSIQVVCHRCRRLKKKCSRTKPTCVQCHKAGSVCSFSEDLIASPRQVRTGSVQALQSQIALLQQRLTNTSHDFDVLAGTSSGTLMQPSPMEGQGSLESPQMTLQAGQSVQGAREARVQTDTVVECRTLLEGSPDLTAINEAASSLQRLAGNVNEAPRPLSTLAIETEVRNSSLPRLSIGESAAVQFVDAYFRHIHRMYPFMDRVRVLEDLKSSQNALNGMDELPMKLFLVMAIGCTTLRRIGRVSEGAFTRFKVPYQTVMTECLAKVDIESVETLLLLFMYSLYDPVGVSPWTICGILSSHVTQLGFGRQPLAGTPSDTAERRKRLFWSVFSMDRLKAVATGMPFSLQDEKTNITLPSLTAAESESSTKDFFSRVLHVNRHLINLRQLEEKVLRKTHFTVYYEQDSFTNTGRRIAVNELRTQSDDWYSQGCLLVPYETDSMPYHTTANWLSHRLQGLLLMLHTPSRFSSSISNDHYGELQSCVKKYIQISSVLQKQRQLAFNWVTLCSTIALCPILLYCMVRATDGINHVRTETSLCANILDLFPGTWEKARTGADVFRTLAGVIMSNNHPRRQMDEMIERPTLRTAFVEVEVLVRETLGASSFWYEVLEAVSDLINERSEYSTPEQAIPESYNMIDAWMIEEPNDLWAGYGNLGLEFV</sequence>
<evidence type="ECO:0000256" key="6">
    <source>
        <dbReference type="ARBA" id="ARBA00023163"/>
    </source>
</evidence>
<evidence type="ECO:0000313" key="12">
    <source>
        <dbReference type="Proteomes" id="UP000256328"/>
    </source>
</evidence>
<dbReference type="SMART" id="SM00906">
    <property type="entry name" value="Fungal_trans"/>
    <property type="match status" value="1"/>
</dbReference>
<dbReference type="EMBL" id="PDLN01000016">
    <property type="protein sequence ID" value="RDW64244.1"/>
    <property type="molecule type" value="Genomic_DNA"/>
</dbReference>
<keyword evidence="6" id="KW-0804">Transcription</keyword>
<dbReference type="CDD" id="cd00067">
    <property type="entry name" value="GAL4"/>
    <property type="match status" value="1"/>
</dbReference>
<keyword evidence="4" id="KW-0805">Transcription regulation</keyword>
<keyword evidence="3" id="KW-0862">Zinc</keyword>
<protein>
    <recommendedName>
        <fullName evidence="10">Zn(2)-C6 fungal-type domain-containing protein</fullName>
    </recommendedName>
</protein>
<keyword evidence="9" id="KW-0472">Membrane</keyword>
<feature type="domain" description="Zn(2)-C6 fungal-type" evidence="10">
    <location>
        <begin position="70"/>
        <end position="100"/>
    </location>
</feature>
<dbReference type="PANTHER" id="PTHR47782:SF7">
    <property type="entry name" value="PROTEIN STB5"/>
    <property type="match status" value="1"/>
</dbReference>
<dbReference type="GO" id="GO:0005634">
    <property type="term" value="C:nucleus"/>
    <property type="evidence" value="ECO:0007669"/>
    <property type="project" value="UniProtKB-SubCell"/>
</dbReference>
<keyword evidence="2" id="KW-0479">Metal-binding</keyword>
<keyword evidence="5" id="KW-0238">DNA-binding</keyword>
<evidence type="ECO:0000256" key="5">
    <source>
        <dbReference type="ARBA" id="ARBA00023125"/>
    </source>
</evidence>
<dbReference type="Pfam" id="PF00172">
    <property type="entry name" value="Zn_clus"/>
    <property type="match status" value="1"/>
</dbReference>
<dbReference type="Gene3D" id="4.10.240.10">
    <property type="entry name" value="Zn(2)-C6 fungal-type DNA-binding domain"/>
    <property type="match status" value="1"/>
</dbReference>
<dbReference type="InterPro" id="IPR007219">
    <property type="entry name" value="XnlR_reg_dom"/>
</dbReference>
<evidence type="ECO:0000256" key="3">
    <source>
        <dbReference type="ARBA" id="ARBA00022833"/>
    </source>
</evidence>
<dbReference type="Proteomes" id="UP000256328">
    <property type="component" value="Unassembled WGS sequence"/>
</dbReference>
<reference evidence="11 12" key="1">
    <citation type="journal article" date="2018" name="IMA Fungus">
        <title>IMA Genome-F 9: Draft genome sequence of Annulohypoxylon stygium, Aspergillus mulundensis, Berkeleyomyces basicola (syn. Thielaviopsis basicola), Ceratocystis smalleyi, two Cercospora beticola strains, Coleophoma cylindrospora, Fusarium fracticaudum, Phialophora cf. hyalina, and Morchella septimelata.</title>
        <authorList>
            <person name="Wingfield B.D."/>
            <person name="Bills G.F."/>
            <person name="Dong Y."/>
            <person name="Huang W."/>
            <person name="Nel W.J."/>
            <person name="Swalarsk-Parry B.S."/>
            <person name="Vaghefi N."/>
            <person name="Wilken P.M."/>
            <person name="An Z."/>
            <person name="de Beer Z.W."/>
            <person name="De Vos L."/>
            <person name="Chen L."/>
            <person name="Duong T.A."/>
            <person name="Gao Y."/>
            <person name="Hammerbacher A."/>
            <person name="Kikkert J.R."/>
            <person name="Li Y."/>
            <person name="Li H."/>
            <person name="Li K."/>
            <person name="Li Q."/>
            <person name="Liu X."/>
            <person name="Ma X."/>
            <person name="Naidoo K."/>
            <person name="Pethybridge S.J."/>
            <person name="Sun J."/>
            <person name="Steenkamp E.T."/>
            <person name="van der Nest M.A."/>
            <person name="van Wyk S."/>
            <person name="Wingfield M.J."/>
            <person name="Xiong C."/>
            <person name="Yue Q."/>
            <person name="Zhang X."/>
        </authorList>
    </citation>
    <scope>NUCLEOTIDE SEQUENCE [LARGE SCALE GENOMIC DNA]</scope>
    <source>
        <strain evidence="11 12">BP5796</strain>
    </source>
</reference>
<keyword evidence="9" id="KW-0812">Transmembrane</keyword>
<comment type="subcellular location">
    <subcellularLocation>
        <location evidence="1">Nucleus</location>
    </subcellularLocation>
</comment>
<organism evidence="11 12">
    <name type="scientific">Coleophoma crateriformis</name>
    <dbReference type="NCBI Taxonomy" id="565419"/>
    <lineage>
        <taxon>Eukaryota</taxon>
        <taxon>Fungi</taxon>
        <taxon>Dikarya</taxon>
        <taxon>Ascomycota</taxon>
        <taxon>Pezizomycotina</taxon>
        <taxon>Leotiomycetes</taxon>
        <taxon>Helotiales</taxon>
        <taxon>Dermateaceae</taxon>
        <taxon>Coleophoma</taxon>
    </lineage>
</organism>
<dbReference type="GO" id="GO:0045944">
    <property type="term" value="P:positive regulation of transcription by RNA polymerase II"/>
    <property type="evidence" value="ECO:0007669"/>
    <property type="project" value="TreeGrafter"/>
</dbReference>
<keyword evidence="9" id="KW-1133">Transmembrane helix</keyword>
<keyword evidence="7" id="KW-0539">Nucleus</keyword>
<evidence type="ECO:0000256" key="4">
    <source>
        <dbReference type="ARBA" id="ARBA00023015"/>
    </source>
</evidence>
<comment type="caution">
    <text evidence="11">The sequence shown here is derived from an EMBL/GenBank/DDBJ whole genome shotgun (WGS) entry which is preliminary data.</text>
</comment>
<dbReference type="SMART" id="SM00066">
    <property type="entry name" value="GAL4"/>
    <property type="match status" value="1"/>
</dbReference>
<evidence type="ECO:0000313" key="11">
    <source>
        <dbReference type="EMBL" id="RDW64244.1"/>
    </source>
</evidence>
<evidence type="ECO:0000256" key="8">
    <source>
        <dbReference type="SAM" id="MobiDB-lite"/>
    </source>
</evidence>
<dbReference type="PROSITE" id="PS50048">
    <property type="entry name" value="ZN2_CY6_FUNGAL_2"/>
    <property type="match status" value="1"/>
</dbReference>
<evidence type="ECO:0000256" key="9">
    <source>
        <dbReference type="SAM" id="Phobius"/>
    </source>
</evidence>
<evidence type="ECO:0000259" key="10">
    <source>
        <dbReference type="PROSITE" id="PS50048"/>
    </source>
</evidence>
<dbReference type="AlphaFoldDB" id="A0A3D8QRX6"/>
<dbReference type="SUPFAM" id="SSF57701">
    <property type="entry name" value="Zn2/Cys6 DNA-binding domain"/>
    <property type="match status" value="1"/>
</dbReference>
<feature type="compositionally biased region" description="Polar residues" evidence="8">
    <location>
        <begin position="20"/>
        <end position="32"/>
    </location>
</feature>
<dbReference type="PANTHER" id="PTHR47782">
    <property type="entry name" value="ZN(II)2CYS6 TRANSCRIPTION FACTOR (EUROFUNG)-RELATED"/>
    <property type="match status" value="1"/>
</dbReference>
<feature type="region of interest" description="Disordered" evidence="8">
    <location>
        <begin position="1"/>
        <end position="62"/>
    </location>
</feature>
<evidence type="ECO:0000256" key="1">
    <source>
        <dbReference type="ARBA" id="ARBA00004123"/>
    </source>
</evidence>
<dbReference type="CDD" id="cd12148">
    <property type="entry name" value="fungal_TF_MHR"/>
    <property type="match status" value="1"/>
</dbReference>
<dbReference type="GO" id="GO:0008270">
    <property type="term" value="F:zinc ion binding"/>
    <property type="evidence" value="ECO:0007669"/>
    <property type="project" value="InterPro"/>
</dbReference>
<evidence type="ECO:0000256" key="2">
    <source>
        <dbReference type="ARBA" id="ARBA00022723"/>
    </source>
</evidence>
<feature type="compositionally biased region" description="Polar residues" evidence="8">
    <location>
        <begin position="1"/>
        <end position="14"/>
    </location>
</feature>
<dbReference type="InterPro" id="IPR036864">
    <property type="entry name" value="Zn2-C6_fun-type_DNA-bd_sf"/>
</dbReference>
<dbReference type="Pfam" id="PF04082">
    <property type="entry name" value="Fungal_trans"/>
    <property type="match status" value="1"/>
</dbReference>
<accession>A0A3D8QRX6</accession>
<dbReference type="GO" id="GO:0006351">
    <property type="term" value="P:DNA-templated transcription"/>
    <property type="evidence" value="ECO:0007669"/>
    <property type="project" value="InterPro"/>
</dbReference>
<keyword evidence="12" id="KW-1185">Reference proteome</keyword>